<name>A0A653CNG4_CALMS</name>
<reference evidence="1 2" key="1">
    <citation type="submission" date="2019-01" db="EMBL/GenBank/DDBJ databases">
        <authorList>
            <person name="Sayadi A."/>
        </authorList>
    </citation>
    <scope>NUCLEOTIDE SEQUENCE [LARGE SCALE GENOMIC DNA]</scope>
</reference>
<accession>A0A653CNG4</accession>
<keyword evidence="2" id="KW-1185">Reference proteome</keyword>
<evidence type="ECO:0000313" key="1">
    <source>
        <dbReference type="EMBL" id="VEN49228.1"/>
    </source>
</evidence>
<organism evidence="1 2">
    <name type="scientific">Callosobruchus maculatus</name>
    <name type="common">Southern cowpea weevil</name>
    <name type="synonym">Pulse bruchid</name>
    <dbReference type="NCBI Taxonomy" id="64391"/>
    <lineage>
        <taxon>Eukaryota</taxon>
        <taxon>Metazoa</taxon>
        <taxon>Ecdysozoa</taxon>
        <taxon>Arthropoda</taxon>
        <taxon>Hexapoda</taxon>
        <taxon>Insecta</taxon>
        <taxon>Pterygota</taxon>
        <taxon>Neoptera</taxon>
        <taxon>Endopterygota</taxon>
        <taxon>Coleoptera</taxon>
        <taxon>Polyphaga</taxon>
        <taxon>Cucujiformia</taxon>
        <taxon>Chrysomeloidea</taxon>
        <taxon>Chrysomelidae</taxon>
        <taxon>Bruchinae</taxon>
        <taxon>Bruchini</taxon>
        <taxon>Callosobruchus</taxon>
    </lineage>
</organism>
<dbReference type="PROSITE" id="PS00018">
    <property type="entry name" value="EF_HAND_1"/>
    <property type="match status" value="1"/>
</dbReference>
<sequence length="1708" mass="192905">SLFQVRALHHLDEPTSSIAFNNIGNTYLISVPQTRSNFVQVYKLLESGLHPYRRIQSNNVKSVTSFEIIFRSFIAVDGQSAGIFEFLERDLVRRNVTNSNLHGIRYWLPVPVDTLRDEVILFAEREVDHGTHKAFGVEIITYNGVRFEEHEDVPCHHFGEKTNWLECLSATEGMLGSGYVAVGDLIGLIVPRIQEEKALLFTVNIAIRAIDNPKKKDMDYYRKLRGELEKIINESEFHLSEVRKYKSVQENRSRLRYKNVLGSIAPRNVSHYTQILRQLSDEVDDVVRKVKDIVDKERKSHYETITVLGTTTFQGPANFSVVELETMNEEPATNLLDDIVRKDNISGRLFNKTFSNLETDEVNFEKVNGIRAGEIIYENDASASINGNIVFEMPVEAENVVSTVKQRSSFPASSGAHAEDEMISDEEIHFPANVTVDFINGINFTEFARSLCLVDAMCYIPGKVVLNGNISATTAETFNLNGLKFPNEYLFDDNDTHSNITGRKTFTNTLATNDANLQGTIDGVVPQNIVTLSTDQHIPAKLTFNTLQVFKLLTVTGSILDEDGNTFSQHPTLMHSNILKANVNFRDIEIEGNVVVDSNFNGAPFNDTLEDIVYQDTSDVAISAMKNFQKPVTVQDQLIITTDSINSVNLKSLVTKNTRQHLKLNRLNGDVTIRNLLVLGNYDGKDITTFEDELVKLTGDQYIASTLIFMDELDVNNLNVKKLNDIPHEEFYYTTGVNNIRTNMEFEDVEVTKLAVKKNVIGVSSDNGVLDSLDKKYLSITKNQNIDDDYFISLSNVGNISTDTLNGNSSIFSSPGRFSSVIEEYLNQDTLQVDDLYFEKSVKVNIINNKTTSNLLYAQLRNSKVAQSNLSIEGNVYFDDLDIVLFGSTNWSTVVGDFIFRNNSNFNVKGVKTFTDEFTIEKLIQTEKLNSILLENILTKQGNQELKGDILIKGNVTFKDLTVEDDQNVFSTLLVRNGTFFVEGDMLFSRLPHIQNLTFDGLINGRSLESEIRRTVFTDKITEADMTVVFEGPVNVLGNVHVKELINNISLSEALTNIVLIGEDSSILNTAVFTHPVLINESLTIEYNLITQKLFGFVLDEWMDRAIPLNRGYLSGNYSFEEVTVKDALVTERINNISTKNIVPLKSNQSIDELHFVEAHIIRDITAVDTVNGVNLSEEFKNTFLVDGDQAIESMVFENNVLIRKNLNTPLLNNKPTARIVTTDSDQELTANYDFKTKVTAQRDLKVHGLLNEINTTKWKDNLLKVSGANRQQINRAFDVARNVTFQDDVDGDGLVAGLDLVELAEKIDEIKKNKFEVDRGVIDDYNNICTDIKYLSGMTESQIYKFKYFEEWHEMIFNHSVRHTFYFEYNNNQYLLVNEDNCQSHILVFRSFAFFPVTTAETGDISQTIAVRNGNKALYLVTNNKESGKSGRCPNDATSAWEFEEGKLELMFKMDEGIVLLQDSLITNTFYGLSRDGVTEFVIRPSLKSYRPIRRWIFFSENATFLPRGMQTGLSLYTEKKIIHLNRTNSVEEISDDDDLQTVLRGSLRETPNMFISKQASGTMITTTVGTRGSSETLLVVTERDDRGTDFINVFSNPVEGNLIQRIPAYKPSSILSLDFGQRQTLLVFLEDETKIQVYEYKGIEGFQWKNSAEVSGSQLFLMSIPIHSQAKTTKVIGVVEDNKIKLIQSVMVGARFSDEEKCHLSL</sequence>
<dbReference type="InterPro" id="IPR018247">
    <property type="entry name" value="EF_Hand_1_Ca_BS"/>
</dbReference>
<proteinExistence type="predicted"/>
<gene>
    <name evidence="1" type="ORF">CALMAC_LOCUS10412</name>
</gene>
<dbReference type="OrthoDB" id="6022258at2759"/>
<dbReference type="EMBL" id="CAACVG010008306">
    <property type="protein sequence ID" value="VEN49228.1"/>
    <property type="molecule type" value="Genomic_DNA"/>
</dbReference>
<protein>
    <submittedName>
        <fullName evidence="1">Uncharacterized protein</fullName>
    </submittedName>
</protein>
<dbReference type="Proteomes" id="UP000410492">
    <property type="component" value="Unassembled WGS sequence"/>
</dbReference>
<evidence type="ECO:0000313" key="2">
    <source>
        <dbReference type="Proteomes" id="UP000410492"/>
    </source>
</evidence>
<feature type="non-terminal residue" evidence="1">
    <location>
        <position position="1"/>
    </location>
</feature>